<proteinExistence type="inferred from homology"/>
<dbReference type="PANTHER" id="PTHR22607:SF2">
    <property type="entry name" value="CYCLIN-DEPENDENT KINASE 2-ASSOCIATED PROTEIN 1"/>
    <property type="match status" value="1"/>
</dbReference>
<evidence type="ECO:0000256" key="5">
    <source>
        <dbReference type="ARBA" id="ARBA00022553"/>
    </source>
</evidence>
<organism evidence="14 15">
    <name type="scientific">Cnephaeus nilssonii</name>
    <name type="common">Northern bat</name>
    <name type="synonym">Eptesicus nilssonii</name>
    <dbReference type="NCBI Taxonomy" id="3371016"/>
    <lineage>
        <taxon>Eukaryota</taxon>
        <taxon>Metazoa</taxon>
        <taxon>Chordata</taxon>
        <taxon>Craniata</taxon>
        <taxon>Vertebrata</taxon>
        <taxon>Euteleostomi</taxon>
        <taxon>Mammalia</taxon>
        <taxon>Eutheria</taxon>
        <taxon>Laurasiatheria</taxon>
        <taxon>Chiroptera</taxon>
        <taxon>Yangochiroptera</taxon>
        <taxon>Vespertilionidae</taxon>
        <taxon>Cnephaeus</taxon>
    </lineage>
</organism>
<evidence type="ECO:0000313" key="15">
    <source>
        <dbReference type="Proteomes" id="UP001177744"/>
    </source>
</evidence>
<protein>
    <recommendedName>
        <fullName evidence="12">ATPase inhibitor, mitochondrial</fullName>
    </recommendedName>
    <alternativeName>
        <fullName evidence="12">ATP synthase F1 subunit epsilon</fullName>
    </alternativeName>
</protein>
<comment type="similarity">
    <text evidence="4 12">Belongs to the ATPase inhibitor family.</text>
</comment>
<evidence type="ECO:0000256" key="1">
    <source>
        <dbReference type="ARBA" id="ARBA00004123"/>
    </source>
</evidence>
<comment type="similarity">
    <text evidence="3">Belongs to the CDK2AP family.</text>
</comment>
<dbReference type="EMBL" id="JAULJE010000001">
    <property type="protein sequence ID" value="KAK1346718.1"/>
    <property type="molecule type" value="Genomic_DNA"/>
</dbReference>
<dbReference type="GO" id="GO:0042030">
    <property type="term" value="F:ATPase inhibitor activity"/>
    <property type="evidence" value="ECO:0007669"/>
    <property type="project" value="UniProtKB-UniRule"/>
</dbReference>
<dbReference type="FunFam" id="1.20.5.500:FF:000003">
    <property type="entry name" value="ATPase inhibitor B, mitochondrial"/>
    <property type="match status" value="1"/>
</dbReference>
<keyword evidence="8 12" id="KW-0496">Mitochondrion</keyword>
<dbReference type="Gene3D" id="1.20.5.500">
    <property type="entry name" value="Single helix bin"/>
    <property type="match status" value="2"/>
</dbReference>
<evidence type="ECO:0000256" key="7">
    <source>
        <dbReference type="ARBA" id="ARBA00023054"/>
    </source>
</evidence>
<keyword evidence="6" id="KW-0809">Transit peptide</keyword>
<dbReference type="Pfam" id="PF04568">
    <property type="entry name" value="IATP"/>
    <property type="match status" value="1"/>
</dbReference>
<comment type="domain">
    <text evidence="12">Forms an alpha-helical dimer with monomers associated via an antiparallel alpha-helical coiled coil, leaving each N-terminal inhibitory region accessible for interaction with an F1 catalytic domain. The inhibitory N-terminal region binds the alpha(ADP-bound)-beta(ADP-bound) (ATP5F1A-ATP5F1B) interface of F1-ATPase, and also contact the central gamma subunit (ATP5F1C). This dimeric state is favored by pH values below 7.0, and at higher values the dimers associate to form inactive homotetramer, where the inhibitory region is occluded, masking its inhibitory activity.</text>
</comment>
<evidence type="ECO:0000256" key="3">
    <source>
        <dbReference type="ARBA" id="ARBA00008485"/>
    </source>
</evidence>
<dbReference type="GO" id="GO:0005634">
    <property type="term" value="C:nucleus"/>
    <property type="evidence" value="ECO:0007669"/>
    <property type="project" value="UniProtKB-SubCell"/>
</dbReference>
<dbReference type="InterPro" id="IPR007648">
    <property type="entry name" value="ATPase_inhibitor_mt"/>
</dbReference>
<dbReference type="Gene3D" id="6.10.140.1300">
    <property type="match status" value="1"/>
</dbReference>
<evidence type="ECO:0000256" key="10">
    <source>
        <dbReference type="ARBA" id="ARBA00026043"/>
    </source>
</evidence>
<sequence>MVVSASAARLRLGVWGVRAMQAGGFGCRWSANFTSKAGTLKEASGTFAKKEKAEEEQYFQEQTKEHLATLKKQHEEEITHHKKEIERLQKEIEWHKQNIKKLKDHNTAAVSGMVTSSQYGQLLSGYRPPSLGYTQGTGNSQLPQSKYAELLAIIEELGKEIRPTYAGSKSVMERLK</sequence>
<comment type="subunit">
    <text evidence="10 12">Homodimer; represents the active form and is present at a pH value below 6.5. Homotetramer; represents the inactive form and is present at a pH value above 7.0.</text>
</comment>
<evidence type="ECO:0000313" key="14">
    <source>
        <dbReference type="EMBL" id="KAK1346718.1"/>
    </source>
</evidence>
<reference evidence="14" key="1">
    <citation type="submission" date="2023-06" db="EMBL/GenBank/DDBJ databases">
        <title>Reference genome for the Northern bat (Eptesicus nilssonii), a most northern bat species.</title>
        <authorList>
            <person name="Laine V.N."/>
            <person name="Pulliainen A.T."/>
            <person name="Lilley T.M."/>
        </authorList>
    </citation>
    <scope>NUCLEOTIDE SEQUENCE</scope>
    <source>
        <strain evidence="14">BLF_Eptnil</strain>
        <tissue evidence="14">Kidney</tissue>
    </source>
</reference>
<keyword evidence="7 13" id="KW-0175">Coiled coil</keyword>
<evidence type="ECO:0000256" key="6">
    <source>
        <dbReference type="ARBA" id="ARBA00022946"/>
    </source>
</evidence>
<keyword evidence="9" id="KW-0539">Nucleus</keyword>
<dbReference type="AlphaFoldDB" id="A0AA40IBU7"/>
<evidence type="ECO:0000256" key="2">
    <source>
        <dbReference type="ARBA" id="ARBA00004173"/>
    </source>
</evidence>
<feature type="coiled-coil region" evidence="13">
    <location>
        <begin position="64"/>
        <end position="105"/>
    </location>
</feature>
<dbReference type="SUPFAM" id="SSF64602">
    <property type="entry name" value="F1 ATPase inhibitor, IF1, C-terminal domain"/>
    <property type="match status" value="1"/>
</dbReference>
<evidence type="ECO:0000256" key="4">
    <source>
        <dbReference type="ARBA" id="ARBA00010901"/>
    </source>
</evidence>
<gene>
    <name evidence="14" type="ORF">QTO34_000578</name>
</gene>
<accession>A0AA40IBU7</accession>
<keyword evidence="5" id="KW-0597">Phosphoprotein</keyword>
<dbReference type="PANTHER" id="PTHR22607">
    <property type="entry name" value="DELETED IN ORAL CANCER 1/CDK2-ASSOCIATED PROTEIN 1"/>
    <property type="match status" value="1"/>
</dbReference>
<name>A0AA40IBU7_CNENI</name>
<evidence type="ECO:0000256" key="13">
    <source>
        <dbReference type="SAM" id="Coils"/>
    </source>
</evidence>
<comment type="function">
    <text evidence="11">Endogenous F(1)F(o)-ATPase inhibitor limiting ATP depletion when the mitochondrial membrane potential falls below a threshold and the F(1)F(o)-ATP synthase starts hydrolyzing ATP to pump protons out of the mitochondrial matrix. Required to avoid the consumption of cellular ATP when the F(1)F(o)-ATP synthase enzyme acts as an ATP hydrolase. Indirectly acts as a regulator of heme synthesis in erythroid tissues: regulates heme synthesis by modulating the mitochondrial pH and redox potential, allowing FECH to efficiently catalyze the incorporation of iron into protoporphyrin IX to produce heme.</text>
</comment>
<comment type="caution">
    <text evidence="14">The sequence shown here is derived from an EMBL/GenBank/DDBJ whole genome shotgun (WGS) entry which is preliminary data.</text>
</comment>
<evidence type="ECO:0000256" key="12">
    <source>
        <dbReference type="RuleBase" id="RU368087"/>
    </source>
</evidence>
<comment type="subcellular location">
    <subcellularLocation>
        <location evidence="2 12">Mitochondrion</location>
    </subcellularLocation>
    <subcellularLocation>
        <location evidence="1">Nucleus</location>
    </subcellularLocation>
</comment>
<evidence type="ECO:0000256" key="9">
    <source>
        <dbReference type="ARBA" id="ARBA00023242"/>
    </source>
</evidence>
<evidence type="ECO:0000256" key="11">
    <source>
        <dbReference type="ARBA" id="ARBA00046200"/>
    </source>
</evidence>
<dbReference type="InterPro" id="IPR017266">
    <property type="entry name" value="DOC_1/2"/>
</dbReference>
<keyword evidence="15" id="KW-1185">Reference proteome</keyword>
<dbReference type="Proteomes" id="UP001177744">
    <property type="component" value="Unassembled WGS sequence"/>
</dbReference>
<dbReference type="GO" id="GO:0005739">
    <property type="term" value="C:mitochondrion"/>
    <property type="evidence" value="ECO:0007669"/>
    <property type="project" value="UniProtKB-SubCell"/>
</dbReference>
<evidence type="ECO:0000256" key="8">
    <source>
        <dbReference type="ARBA" id="ARBA00023128"/>
    </source>
</evidence>